<feature type="signal peptide" evidence="1">
    <location>
        <begin position="1"/>
        <end position="18"/>
    </location>
</feature>
<evidence type="ECO:0008006" key="4">
    <source>
        <dbReference type="Google" id="ProtNLM"/>
    </source>
</evidence>
<evidence type="ECO:0000313" key="3">
    <source>
        <dbReference type="Proteomes" id="UP000714275"/>
    </source>
</evidence>
<sequence length="89" mass="9602">MPLLFVLTRFLAIRGVITITCLQTRGQLISVARASRSLDPSGNEQKFVRFRHEASLDVTVIPRTANLVCLGPVGGCCPCMADSELSSVP</sequence>
<evidence type="ECO:0000256" key="1">
    <source>
        <dbReference type="SAM" id="SignalP"/>
    </source>
</evidence>
<evidence type="ECO:0000313" key="2">
    <source>
        <dbReference type="EMBL" id="KAG1774791.1"/>
    </source>
</evidence>
<protein>
    <recommendedName>
        <fullName evidence="4">Secreted protein</fullName>
    </recommendedName>
</protein>
<reference evidence="2" key="1">
    <citation type="journal article" date="2020" name="New Phytol.">
        <title>Comparative genomics reveals dynamic genome evolution in host specialist ectomycorrhizal fungi.</title>
        <authorList>
            <person name="Lofgren L.A."/>
            <person name="Nguyen N.H."/>
            <person name="Vilgalys R."/>
            <person name="Ruytinx J."/>
            <person name="Liao H.L."/>
            <person name="Branco S."/>
            <person name="Kuo A."/>
            <person name="LaButti K."/>
            <person name="Lipzen A."/>
            <person name="Andreopoulos W."/>
            <person name="Pangilinan J."/>
            <person name="Riley R."/>
            <person name="Hundley H."/>
            <person name="Na H."/>
            <person name="Barry K."/>
            <person name="Grigoriev I.V."/>
            <person name="Stajich J.E."/>
            <person name="Kennedy P.G."/>
        </authorList>
    </citation>
    <scope>NUCLEOTIDE SEQUENCE</scope>
    <source>
        <strain evidence="2">DOB743</strain>
    </source>
</reference>
<keyword evidence="1" id="KW-0732">Signal</keyword>
<comment type="caution">
    <text evidence="2">The sequence shown here is derived from an EMBL/GenBank/DDBJ whole genome shotgun (WGS) entry which is preliminary data.</text>
</comment>
<dbReference type="EMBL" id="JABBWD010000038">
    <property type="protein sequence ID" value="KAG1774791.1"/>
    <property type="molecule type" value="Genomic_DNA"/>
</dbReference>
<dbReference type="AlphaFoldDB" id="A0A9P6ZS39"/>
<feature type="chain" id="PRO_5040464872" description="Secreted protein" evidence="1">
    <location>
        <begin position="19"/>
        <end position="89"/>
    </location>
</feature>
<dbReference type="Proteomes" id="UP000714275">
    <property type="component" value="Unassembled WGS sequence"/>
</dbReference>
<organism evidence="2 3">
    <name type="scientific">Suillus placidus</name>
    <dbReference type="NCBI Taxonomy" id="48579"/>
    <lineage>
        <taxon>Eukaryota</taxon>
        <taxon>Fungi</taxon>
        <taxon>Dikarya</taxon>
        <taxon>Basidiomycota</taxon>
        <taxon>Agaricomycotina</taxon>
        <taxon>Agaricomycetes</taxon>
        <taxon>Agaricomycetidae</taxon>
        <taxon>Boletales</taxon>
        <taxon>Suillineae</taxon>
        <taxon>Suillaceae</taxon>
        <taxon>Suillus</taxon>
    </lineage>
</organism>
<proteinExistence type="predicted"/>
<accession>A0A9P6ZS39</accession>
<keyword evidence="3" id="KW-1185">Reference proteome</keyword>
<gene>
    <name evidence="2" type="ORF">EV702DRAFT_469360</name>
</gene>
<name>A0A9P6ZS39_9AGAM</name>